<feature type="coiled-coil region" evidence="1">
    <location>
        <begin position="55"/>
        <end position="82"/>
    </location>
</feature>
<evidence type="ECO:0000313" key="4">
    <source>
        <dbReference type="Proteomes" id="UP001597480"/>
    </source>
</evidence>
<feature type="chain" id="PRO_5046558932" description="Outer membrane protein beta-barrel domain-containing protein" evidence="2">
    <location>
        <begin position="22"/>
        <end position="355"/>
    </location>
</feature>
<dbReference type="RefSeq" id="WP_379819220.1">
    <property type="nucleotide sequence ID" value="NZ_JBHUMD010000001.1"/>
</dbReference>
<gene>
    <name evidence="3" type="ORF">ACFSR3_00480</name>
</gene>
<dbReference type="EMBL" id="JBHUMD010000001">
    <property type="protein sequence ID" value="MFD2600515.1"/>
    <property type="molecule type" value="Genomic_DNA"/>
</dbReference>
<proteinExistence type="predicted"/>
<accession>A0ABW5NNT6</accession>
<evidence type="ECO:0000256" key="1">
    <source>
        <dbReference type="SAM" id="Coils"/>
    </source>
</evidence>
<evidence type="ECO:0000313" key="3">
    <source>
        <dbReference type="EMBL" id="MFD2600515.1"/>
    </source>
</evidence>
<organism evidence="3 4">
    <name type="scientific">Flavobacterium suzhouense</name>
    <dbReference type="NCBI Taxonomy" id="1529638"/>
    <lineage>
        <taxon>Bacteria</taxon>
        <taxon>Pseudomonadati</taxon>
        <taxon>Bacteroidota</taxon>
        <taxon>Flavobacteriia</taxon>
        <taxon>Flavobacteriales</taxon>
        <taxon>Flavobacteriaceae</taxon>
        <taxon>Flavobacterium</taxon>
    </lineage>
</organism>
<dbReference type="Proteomes" id="UP001597480">
    <property type="component" value="Unassembled WGS sequence"/>
</dbReference>
<evidence type="ECO:0000256" key="2">
    <source>
        <dbReference type="SAM" id="SignalP"/>
    </source>
</evidence>
<protein>
    <recommendedName>
        <fullName evidence="5">Outer membrane protein beta-barrel domain-containing protein</fullName>
    </recommendedName>
</protein>
<keyword evidence="2" id="KW-0732">Signal</keyword>
<reference evidence="4" key="1">
    <citation type="journal article" date="2019" name="Int. J. Syst. Evol. Microbiol.">
        <title>The Global Catalogue of Microorganisms (GCM) 10K type strain sequencing project: providing services to taxonomists for standard genome sequencing and annotation.</title>
        <authorList>
            <consortium name="The Broad Institute Genomics Platform"/>
            <consortium name="The Broad Institute Genome Sequencing Center for Infectious Disease"/>
            <person name="Wu L."/>
            <person name="Ma J."/>
        </authorList>
    </citation>
    <scope>NUCLEOTIDE SEQUENCE [LARGE SCALE GENOMIC DNA]</scope>
    <source>
        <strain evidence="4">KCTC 42107</strain>
    </source>
</reference>
<keyword evidence="1" id="KW-0175">Coiled coil</keyword>
<evidence type="ECO:0008006" key="5">
    <source>
        <dbReference type="Google" id="ProtNLM"/>
    </source>
</evidence>
<sequence length="355" mass="40924">MKTITFYVAGLLCLLATKVLGQETKPATFEERAKEISKNIETITKQQKDSLKIEVESVNVKLDNKEITAEQAEAQKQQYAEKRATNIETKVAVEQAKLDQLVKDKVDGKVAYNDRKKHKIAFITYERGDDDEDSTKVSVQRYDYKRTTSQFVFALGINRLMTDGKVDTANFEDRSDFYEWGVAWNTRIFDNNNLLHFKYGLSLQYNNLRPKDDKIFVTDGDKTLLVDSGRNLDKVRLRYVNLVVPMHLEFDFTPKKVNGDKVYYPIQKGFRLGVGGYAGVNVKEKQILKYKNDNGNRVRDKTKGDFNVNDFAYGLSAYVGYRDISVYAKYDLQPVFNNNDIDQNNFSLGLRFDFN</sequence>
<feature type="signal peptide" evidence="2">
    <location>
        <begin position="1"/>
        <end position="21"/>
    </location>
</feature>
<name>A0ABW5NNT6_9FLAO</name>
<keyword evidence="4" id="KW-1185">Reference proteome</keyword>
<comment type="caution">
    <text evidence="3">The sequence shown here is derived from an EMBL/GenBank/DDBJ whole genome shotgun (WGS) entry which is preliminary data.</text>
</comment>